<dbReference type="Proteomes" id="UP000257032">
    <property type="component" value="Unassembled WGS sequence"/>
</dbReference>
<dbReference type="EMBL" id="QTLC01000061">
    <property type="protein sequence ID" value="RDY69176.1"/>
    <property type="molecule type" value="Genomic_DNA"/>
</dbReference>
<proteinExistence type="predicted"/>
<protein>
    <submittedName>
        <fullName evidence="1">Uncharacterized protein</fullName>
    </submittedName>
</protein>
<sequence length="87" mass="10003">MLAQDVPNLIELPLFLEPLRTPSCGVSPSTLFPQEAFVIPAEKRVASQPPLTLKKRQTNHETSRNRVFHNRERVLKVEIKKNFLLEV</sequence>
<accession>A0A3D8VIJ6</accession>
<reference evidence="1 2" key="1">
    <citation type="submission" date="2018-08" db="EMBL/GenBank/DDBJ databases">
        <title>Genome sequence of strict halophilic Halobacillus trueperi SS1 isolated from Lunsu, a salty water body of North West Himalayas.</title>
        <authorList>
            <person name="Gupta S."/>
            <person name="Sharma P."/>
            <person name="Dev K."/>
            <person name="Baumler D."/>
            <person name="Sourirajan A."/>
        </authorList>
    </citation>
    <scope>NUCLEOTIDE SEQUENCE [LARGE SCALE GENOMIC DNA]</scope>
    <source>
        <strain evidence="1 2">SS1</strain>
    </source>
</reference>
<organism evidence="1 2">
    <name type="scientific">Halobacillus trueperi</name>
    <dbReference type="NCBI Taxonomy" id="156205"/>
    <lineage>
        <taxon>Bacteria</taxon>
        <taxon>Bacillati</taxon>
        <taxon>Bacillota</taxon>
        <taxon>Bacilli</taxon>
        <taxon>Bacillales</taxon>
        <taxon>Bacillaceae</taxon>
        <taxon>Halobacillus</taxon>
    </lineage>
</organism>
<comment type="caution">
    <text evidence="1">The sequence shown here is derived from an EMBL/GenBank/DDBJ whole genome shotgun (WGS) entry which is preliminary data.</text>
</comment>
<dbReference type="AlphaFoldDB" id="A0A3D8VIJ6"/>
<name>A0A3D8VIJ6_9BACI</name>
<evidence type="ECO:0000313" key="1">
    <source>
        <dbReference type="EMBL" id="RDY69176.1"/>
    </source>
</evidence>
<evidence type="ECO:0000313" key="2">
    <source>
        <dbReference type="Proteomes" id="UP000257032"/>
    </source>
</evidence>
<gene>
    <name evidence="1" type="ORF">DXT76_16550</name>
</gene>